<name>A0A444YQI4_ARAHY</name>
<comment type="subcellular location">
    <subcellularLocation>
        <location evidence="1">Nucleus</location>
    </subcellularLocation>
</comment>
<dbReference type="GO" id="GO:0005634">
    <property type="term" value="C:nucleus"/>
    <property type="evidence" value="ECO:0007669"/>
    <property type="project" value="UniProtKB-SubCell"/>
</dbReference>
<comment type="caution">
    <text evidence="6">The sequence shown here is derived from an EMBL/GenBank/DDBJ whole genome shotgun (WGS) entry which is preliminary data.</text>
</comment>
<keyword evidence="7" id="KW-1185">Reference proteome</keyword>
<evidence type="ECO:0000256" key="3">
    <source>
        <dbReference type="ARBA" id="ARBA00023125"/>
    </source>
</evidence>
<evidence type="ECO:0008006" key="8">
    <source>
        <dbReference type="Google" id="ProtNLM"/>
    </source>
</evidence>
<dbReference type="InterPro" id="IPR015300">
    <property type="entry name" value="DNA-bd_pseudobarrel_sf"/>
</dbReference>
<evidence type="ECO:0000256" key="1">
    <source>
        <dbReference type="ARBA" id="ARBA00004123"/>
    </source>
</evidence>
<evidence type="ECO:0000313" key="6">
    <source>
        <dbReference type="EMBL" id="RYR04226.1"/>
    </source>
</evidence>
<keyword evidence="5" id="KW-0539">Nucleus</keyword>
<gene>
    <name evidence="6" type="ORF">Ahy_B06g083856</name>
</gene>
<proteinExistence type="predicted"/>
<dbReference type="InterPro" id="IPR013946">
    <property type="entry name" value="NCA2-like"/>
</dbReference>
<dbReference type="Gene3D" id="2.40.330.10">
    <property type="entry name" value="DNA-binding pseudobarrel domain"/>
    <property type="match status" value="1"/>
</dbReference>
<dbReference type="GO" id="GO:0003677">
    <property type="term" value="F:DNA binding"/>
    <property type="evidence" value="ECO:0007669"/>
    <property type="project" value="UniProtKB-KW"/>
</dbReference>
<evidence type="ECO:0000256" key="5">
    <source>
        <dbReference type="ARBA" id="ARBA00023242"/>
    </source>
</evidence>
<protein>
    <recommendedName>
        <fullName evidence="8">TF-B3 domain-containing protein</fullName>
    </recommendedName>
</protein>
<accession>A0A444YQI4</accession>
<dbReference type="Pfam" id="PF08637">
    <property type="entry name" value="NCA2"/>
    <property type="match status" value="1"/>
</dbReference>
<keyword evidence="2" id="KW-0805">Transcription regulation</keyword>
<dbReference type="AlphaFoldDB" id="A0A444YQI4"/>
<evidence type="ECO:0000256" key="2">
    <source>
        <dbReference type="ARBA" id="ARBA00023015"/>
    </source>
</evidence>
<organism evidence="6 7">
    <name type="scientific">Arachis hypogaea</name>
    <name type="common">Peanut</name>
    <dbReference type="NCBI Taxonomy" id="3818"/>
    <lineage>
        <taxon>Eukaryota</taxon>
        <taxon>Viridiplantae</taxon>
        <taxon>Streptophyta</taxon>
        <taxon>Embryophyta</taxon>
        <taxon>Tracheophyta</taxon>
        <taxon>Spermatophyta</taxon>
        <taxon>Magnoliopsida</taxon>
        <taxon>eudicotyledons</taxon>
        <taxon>Gunneridae</taxon>
        <taxon>Pentapetalae</taxon>
        <taxon>rosids</taxon>
        <taxon>fabids</taxon>
        <taxon>Fabales</taxon>
        <taxon>Fabaceae</taxon>
        <taxon>Papilionoideae</taxon>
        <taxon>50 kb inversion clade</taxon>
        <taxon>dalbergioids sensu lato</taxon>
        <taxon>Dalbergieae</taxon>
        <taxon>Pterocarpus clade</taxon>
        <taxon>Arachis</taxon>
    </lineage>
</organism>
<reference evidence="6 7" key="1">
    <citation type="submission" date="2019-01" db="EMBL/GenBank/DDBJ databases">
        <title>Sequencing of cultivated peanut Arachis hypogaea provides insights into genome evolution and oil improvement.</title>
        <authorList>
            <person name="Chen X."/>
        </authorList>
    </citation>
    <scope>NUCLEOTIDE SEQUENCE [LARGE SCALE GENOMIC DNA]</scope>
    <source>
        <strain evidence="7">cv. Fuhuasheng</strain>
        <tissue evidence="6">Leaves</tissue>
    </source>
</reference>
<evidence type="ECO:0000313" key="7">
    <source>
        <dbReference type="Proteomes" id="UP000289738"/>
    </source>
</evidence>
<keyword evidence="4" id="KW-0804">Transcription</keyword>
<evidence type="ECO:0000256" key="4">
    <source>
        <dbReference type="ARBA" id="ARBA00023163"/>
    </source>
</evidence>
<dbReference type="SUPFAM" id="SSF101936">
    <property type="entry name" value="DNA-binding pseudobarrel domain"/>
    <property type="match status" value="1"/>
</dbReference>
<dbReference type="Proteomes" id="UP000289738">
    <property type="component" value="Chromosome B06"/>
</dbReference>
<keyword evidence="3" id="KW-0238">DNA-binding</keyword>
<sequence>MAFVRGNNIKVGDVCIFELVHECELLVRIARGGKDLQDPIAKPDLNSQCLNCRYEKEIRHPIPNLIGEELAEALLIQGNAGAGLILQANEINFAILAGQLLIRMSVICQLTLVSDFFGAGRVQYQLLGMKAGIG</sequence>
<dbReference type="EMBL" id="SDMP01000016">
    <property type="protein sequence ID" value="RYR04226.1"/>
    <property type="molecule type" value="Genomic_DNA"/>
</dbReference>